<dbReference type="Proteomes" id="UP000332933">
    <property type="component" value="Unassembled WGS sequence"/>
</dbReference>
<organism evidence="4 5">
    <name type="scientific">Aphanomyces stellatus</name>
    <dbReference type="NCBI Taxonomy" id="120398"/>
    <lineage>
        <taxon>Eukaryota</taxon>
        <taxon>Sar</taxon>
        <taxon>Stramenopiles</taxon>
        <taxon>Oomycota</taxon>
        <taxon>Saprolegniomycetes</taxon>
        <taxon>Saprolegniales</taxon>
        <taxon>Verrucalvaceae</taxon>
        <taxon>Aphanomyces</taxon>
    </lineage>
</organism>
<feature type="transmembrane region" description="Helical" evidence="1">
    <location>
        <begin position="248"/>
        <end position="267"/>
    </location>
</feature>
<dbReference type="GO" id="GO:0005576">
    <property type="term" value="C:extracellular region"/>
    <property type="evidence" value="ECO:0007669"/>
    <property type="project" value="InterPro"/>
</dbReference>
<dbReference type="OrthoDB" id="79184at2759"/>
<dbReference type="EMBL" id="CAADRA010000084">
    <property type="protein sequence ID" value="VFT78412.1"/>
    <property type="molecule type" value="Genomic_DNA"/>
</dbReference>
<accession>A0A485KA19</accession>
<dbReference type="Gene3D" id="1.10.239.10">
    <property type="entry name" value="Elicitin domain"/>
    <property type="match status" value="1"/>
</dbReference>
<reference evidence="3" key="2">
    <citation type="submission" date="2019-06" db="EMBL/GenBank/DDBJ databases">
        <title>Genomics analysis of Aphanomyces spp. identifies a new class of oomycete effector associated with host adaptation.</title>
        <authorList>
            <person name="Gaulin E."/>
        </authorList>
    </citation>
    <scope>NUCLEOTIDE SEQUENCE</scope>
    <source>
        <strain evidence="3">CBS 578.67</strain>
    </source>
</reference>
<gene>
    <name evidence="4" type="primary">Aste57867_1192</name>
    <name evidence="3" type="ORF">As57867_001191</name>
    <name evidence="4" type="ORF">ASTE57867_1192</name>
</gene>
<feature type="chain" id="PRO_5036115944" evidence="2">
    <location>
        <begin position="21"/>
        <end position="295"/>
    </location>
</feature>
<evidence type="ECO:0000256" key="2">
    <source>
        <dbReference type="SAM" id="SignalP"/>
    </source>
</evidence>
<keyword evidence="1" id="KW-0472">Membrane</keyword>
<evidence type="ECO:0000256" key="1">
    <source>
        <dbReference type="SAM" id="Phobius"/>
    </source>
</evidence>
<evidence type="ECO:0000313" key="4">
    <source>
        <dbReference type="EMBL" id="VFT78412.1"/>
    </source>
</evidence>
<protein>
    <submittedName>
        <fullName evidence="4">Aste57867_1192 protein</fullName>
    </submittedName>
</protein>
<sequence length="295" mass="31346">MFGVATTSALLAVCLSTTSASSLPRCAPPDVVALKDAIHADPLRPVCEADVGESLSQLELGNLTSTQADAFANSTSCEAFFGIVQTTAASTSTCAELHDWLPKVTWPMVTGLVDVLGCPLAANECDLDQLQSAIMPLSISSNLLPCLAATGLAMNYMTHSPPVSAQWQLVGTTPACHALYSQARDIVLARPACNVQGVNIHAVDRIKFNQVIQWVVLTTDAQKDLAATSFFAILDAVMPSQAQAHRSAYGWPVLVVFLGICVAATLWRRRRALIPGPALTPGEDRALLPGKYYLN</sequence>
<keyword evidence="1" id="KW-1133">Transmembrane helix</keyword>
<keyword evidence="1" id="KW-0812">Transmembrane</keyword>
<proteinExistence type="predicted"/>
<evidence type="ECO:0000313" key="5">
    <source>
        <dbReference type="Proteomes" id="UP000332933"/>
    </source>
</evidence>
<dbReference type="AlphaFoldDB" id="A0A485KA19"/>
<keyword evidence="2" id="KW-0732">Signal</keyword>
<dbReference type="EMBL" id="VJMH01000084">
    <property type="protein sequence ID" value="KAF0719213.1"/>
    <property type="molecule type" value="Genomic_DNA"/>
</dbReference>
<reference evidence="4 5" key="1">
    <citation type="submission" date="2019-03" db="EMBL/GenBank/DDBJ databases">
        <authorList>
            <person name="Gaulin E."/>
            <person name="Dumas B."/>
        </authorList>
    </citation>
    <scope>NUCLEOTIDE SEQUENCE [LARGE SCALE GENOMIC DNA]</scope>
    <source>
        <strain evidence="4">CBS 568.67</strain>
    </source>
</reference>
<dbReference type="InterPro" id="IPR036470">
    <property type="entry name" value="Elicitin_sf"/>
</dbReference>
<feature type="signal peptide" evidence="2">
    <location>
        <begin position="1"/>
        <end position="20"/>
    </location>
</feature>
<keyword evidence="5" id="KW-1185">Reference proteome</keyword>
<name>A0A485KA19_9STRA</name>
<evidence type="ECO:0000313" key="3">
    <source>
        <dbReference type="EMBL" id="KAF0719213.1"/>
    </source>
</evidence>